<dbReference type="SUPFAM" id="SSF50353">
    <property type="entry name" value="Cytokine"/>
    <property type="match status" value="1"/>
</dbReference>
<organism evidence="7 8">
    <name type="scientific">Electrophorus electricus</name>
    <name type="common">Electric eel</name>
    <name type="synonym">Gymnotus electricus</name>
    <dbReference type="NCBI Taxonomy" id="8005"/>
    <lineage>
        <taxon>Eukaryota</taxon>
        <taxon>Metazoa</taxon>
        <taxon>Chordata</taxon>
        <taxon>Craniata</taxon>
        <taxon>Vertebrata</taxon>
        <taxon>Euteleostomi</taxon>
        <taxon>Actinopterygii</taxon>
        <taxon>Neopterygii</taxon>
        <taxon>Teleostei</taxon>
        <taxon>Ostariophysi</taxon>
        <taxon>Gymnotiformes</taxon>
        <taxon>Gymnotoidei</taxon>
        <taxon>Gymnotidae</taxon>
        <taxon>Electrophorus</taxon>
    </lineage>
</organism>
<dbReference type="Gene3D" id="2.80.10.50">
    <property type="match status" value="1"/>
</dbReference>
<dbReference type="Proteomes" id="UP000314983">
    <property type="component" value="Chromosome 18"/>
</dbReference>
<dbReference type="PANTHER" id="PTHR11486">
    <property type="entry name" value="FIBROBLAST GROWTH FACTOR"/>
    <property type="match status" value="1"/>
</dbReference>
<keyword evidence="3" id="KW-0964">Secreted</keyword>
<evidence type="ECO:0000313" key="8">
    <source>
        <dbReference type="Proteomes" id="UP000314983"/>
    </source>
</evidence>
<gene>
    <name evidence="7" type="primary">FGF17</name>
</gene>
<dbReference type="Pfam" id="PF00167">
    <property type="entry name" value="FGF"/>
    <property type="match status" value="1"/>
</dbReference>
<evidence type="ECO:0000256" key="6">
    <source>
        <dbReference type="RuleBase" id="RU049442"/>
    </source>
</evidence>
<keyword evidence="8" id="KW-1185">Reference proteome</keyword>
<comment type="subcellular location">
    <subcellularLocation>
        <location evidence="1">Secreted</location>
    </subcellularLocation>
</comment>
<dbReference type="GeneTree" id="ENSGT00940000167390"/>
<dbReference type="GO" id="GO:0005576">
    <property type="term" value="C:extracellular region"/>
    <property type="evidence" value="ECO:0007669"/>
    <property type="project" value="UniProtKB-SubCell"/>
</dbReference>
<dbReference type="STRING" id="8005.ENSEEEP00000026957"/>
<dbReference type="Ensembl" id="ENSEEET00000027266.2">
    <property type="protein sequence ID" value="ENSEEEP00000026957.2"/>
    <property type="gene ID" value="ENSEEEG00000012960.2"/>
</dbReference>
<dbReference type="GO" id="GO:0042664">
    <property type="term" value="P:negative regulation of endodermal cell fate specification"/>
    <property type="evidence" value="ECO:0007669"/>
    <property type="project" value="UniProtKB-ARBA"/>
</dbReference>
<dbReference type="PROSITE" id="PS00247">
    <property type="entry name" value="HBGF_FGF"/>
    <property type="match status" value="1"/>
</dbReference>
<evidence type="ECO:0000256" key="1">
    <source>
        <dbReference type="ARBA" id="ARBA00004613"/>
    </source>
</evidence>
<keyword evidence="5" id="KW-0339">Growth factor</keyword>
<reference evidence="8" key="2">
    <citation type="journal article" date="2017" name="Sci. Adv.">
        <title>A tail of two voltages: Proteomic comparison of the three electric organs of the electric eel.</title>
        <authorList>
            <person name="Traeger L.L."/>
            <person name="Sabat G."/>
            <person name="Barrett-Wilt G.A."/>
            <person name="Wells G.B."/>
            <person name="Sussman M.R."/>
        </authorList>
    </citation>
    <scope>NUCLEOTIDE SEQUENCE [LARGE SCALE GENOMIC DNA]</scope>
</reference>
<dbReference type="PRINTS" id="PR00262">
    <property type="entry name" value="IL1HBGF"/>
</dbReference>
<dbReference type="GO" id="GO:0007498">
    <property type="term" value="P:mesoderm development"/>
    <property type="evidence" value="ECO:0007669"/>
    <property type="project" value="UniProtKB-ARBA"/>
</dbReference>
<proteinExistence type="inferred from homology"/>
<keyword evidence="4 6" id="KW-0732">Signal</keyword>
<reference evidence="8" key="1">
    <citation type="journal article" date="2014" name="Science">
        <title>Nonhuman genetics. Genomic basis for the convergent evolution of electric organs.</title>
        <authorList>
            <person name="Gallant J.R."/>
            <person name="Traeger L.L."/>
            <person name="Volkening J.D."/>
            <person name="Moffett H."/>
            <person name="Chen P.H."/>
            <person name="Novina C.D."/>
            <person name="Phillips G.N.Jr."/>
            <person name="Anand R."/>
            <person name="Wells G.B."/>
            <person name="Pinch M."/>
            <person name="Guth R."/>
            <person name="Unguez G.A."/>
            <person name="Albert J.S."/>
            <person name="Zakon H.H."/>
            <person name="Samanta M.P."/>
            <person name="Sussman M.R."/>
        </authorList>
    </citation>
    <scope>NUCLEOTIDE SEQUENCE [LARGE SCALE GENOMIC DNA]</scope>
</reference>
<comment type="similarity">
    <text evidence="2 6">Belongs to the heparin-binding growth factors family.</text>
</comment>
<dbReference type="InterPro" id="IPR008996">
    <property type="entry name" value="IL1/FGF"/>
</dbReference>
<evidence type="ECO:0000256" key="3">
    <source>
        <dbReference type="ARBA" id="ARBA00022525"/>
    </source>
</evidence>
<feature type="signal peptide" evidence="6">
    <location>
        <begin position="1"/>
        <end position="22"/>
    </location>
</feature>
<reference evidence="7" key="4">
    <citation type="submission" date="2025-08" db="UniProtKB">
        <authorList>
            <consortium name="Ensembl"/>
        </authorList>
    </citation>
    <scope>IDENTIFICATION</scope>
</reference>
<evidence type="ECO:0000256" key="4">
    <source>
        <dbReference type="ARBA" id="ARBA00022729"/>
    </source>
</evidence>
<dbReference type="InterPro" id="IPR002209">
    <property type="entry name" value="Fibroblast_GF_fam"/>
</dbReference>
<feature type="chain" id="PRO_5044045552" description="Fibroblast growth factor" evidence="6">
    <location>
        <begin position="23"/>
        <end position="223"/>
    </location>
</feature>
<accession>A0A4W4FPX0</accession>
<name>A0A4W4FPX0_ELEEL</name>
<dbReference type="GO" id="GO:0008083">
    <property type="term" value="F:growth factor activity"/>
    <property type="evidence" value="ECO:0007669"/>
    <property type="project" value="UniProtKB-KW"/>
</dbReference>
<protein>
    <recommendedName>
        <fullName evidence="6">Fibroblast growth factor</fullName>
        <shortName evidence="6">FGF</shortName>
    </recommendedName>
</protein>
<dbReference type="SMART" id="SM00442">
    <property type="entry name" value="FGF"/>
    <property type="match status" value="1"/>
</dbReference>
<evidence type="ECO:0000256" key="5">
    <source>
        <dbReference type="ARBA" id="ARBA00023030"/>
    </source>
</evidence>
<dbReference type="AlphaFoldDB" id="A0A4W4FPX0"/>
<reference evidence="7" key="5">
    <citation type="submission" date="2025-09" db="UniProtKB">
        <authorList>
            <consortium name="Ensembl"/>
        </authorList>
    </citation>
    <scope>IDENTIFICATION</scope>
</reference>
<sequence length="223" mass="26025">CGKMYLRVFCRSFHLFVVWCHAQVNIRIWIFCGENHPSPNFNQYVRDQGTLTDQLSRRQVRVYQLYSRTSGRHVQIQGKRVTATAEDGNTFARLYVETDTFGSRVRIKGAESGRYLCMNRGGKLVGKVTGKSMDCIFTEIMLENNYTAFQNARYDGWYVAFTGKGRPVKASATRQNQREVHFIKRLHKGPLPFPNSDRSRRFEFIDFPPVRRAKRNRKSQPQQ</sequence>
<evidence type="ECO:0000313" key="7">
    <source>
        <dbReference type="Ensembl" id="ENSEEEP00000026957.2"/>
    </source>
</evidence>
<reference evidence="7" key="3">
    <citation type="submission" date="2020-05" db="EMBL/GenBank/DDBJ databases">
        <title>Electrophorus electricus (electric eel) genome, fEleEle1, primary haplotype.</title>
        <authorList>
            <person name="Myers G."/>
            <person name="Meyer A."/>
            <person name="Fedrigo O."/>
            <person name="Formenti G."/>
            <person name="Rhie A."/>
            <person name="Tracey A."/>
            <person name="Sims Y."/>
            <person name="Jarvis E.D."/>
        </authorList>
    </citation>
    <scope>NUCLEOTIDE SEQUENCE [LARGE SCALE GENOMIC DNA]</scope>
</reference>
<dbReference type="FunFam" id="2.80.10.50:FF:000007">
    <property type="entry name" value="Fibroblast growth factor"/>
    <property type="match status" value="1"/>
</dbReference>
<evidence type="ECO:0000256" key="2">
    <source>
        <dbReference type="ARBA" id="ARBA00007936"/>
    </source>
</evidence>